<dbReference type="Gene3D" id="2.40.170.20">
    <property type="entry name" value="TonB-dependent receptor, beta-barrel domain"/>
    <property type="match status" value="1"/>
</dbReference>
<dbReference type="GO" id="GO:0006811">
    <property type="term" value="P:monoatomic ion transport"/>
    <property type="evidence" value="ECO:0007669"/>
    <property type="project" value="UniProtKB-KW"/>
</dbReference>
<keyword evidence="15" id="KW-0675">Receptor</keyword>
<reference evidence="15 16" key="1">
    <citation type="journal article" date="2020" name="Nature">
        <title>Bacterial chemolithoautotrophy via manganese oxidation.</title>
        <authorList>
            <person name="Yu H."/>
            <person name="Leadbetter J.R."/>
        </authorList>
    </citation>
    <scope>NUCLEOTIDE SEQUENCE [LARGE SCALE GENOMIC DNA]</scope>
    <source>
        <strain evidence="15 16">Mn-1</strain>
    </source>
</reference>
<keyword evidence="8 10" id="KW-0472">Membrane</keyword>
<evidence type="ECO:0000256" key="4">
    <source>
        <dbReference type="ARBA" id="ARBA00022692"/>
    </source>
</evidence>
<dbReference type="InterPro" id="IPR036942">
    <property type="entry name" value="Beta-barrel_TonB_sf"/>
</dbReference>
<keyword evidence="7 11" id="KW-0798">TonB box</keyword>
<evidence type="ECO:0000256" key="2">
    <source>
        <dbReference type="ARBA" id="ARBA00022448"/>
    </source>
</evidence>
<dbReference type="InterPro" id="IPR037066">
    <property type="entry name" value="Plug_dom_sf"/>
</dbReference>
<dbReference type="GO" id="GO:0009279">
    <property type="term" value="C:cell outer membrane"/>
    <property type="evidence" value="ECO:0007669"/>
    <property type="project" value="UniProtKB-SubCell"/>
</dbReference>
<keyword evidence="9 10" id="KW-0998">Cell outer membrane</keyword>
<keyword evidence="2 10" id="KW-0813">Transport</keyword>
<evidence type="ECO:0000256" key="11">
    <source>
        <dbReference type="RuleBase" id="RU003357"/>
    </source>
</evidence>
<evidence type="ECO:0000256" key="3">
    <source>
        <dbReference type="ARBA" id="ARBA00022452"/>
    </source>
</evidence>
<evidence type="ECO:0000259" key="13">
    <source>
        <dbReference type="Pfam" id="PF00593"/>
    </source>
</evidence>
<keyword evidence="5 12" id="KW-0732">Signal</keyword>
<dbReference type="Proteomes" id="UP000534783">
    <property type="component" value="Unassembled WGS sequence"/>
</dbReference>
<dbReference type="InterPro" id="IPR000531">
    <property type="entry name" value="Beta-barrel_TonB"/>
</dbReference>
<keyword evidence="16" id="KW-1185">Reference proteome</keyword>
<comment type="caution">
    <text evidence="15">The sequence shown here is derived from an EMBL/GenBank/DDBJ whole genome shotgun (WGS) entry which is preliminary data.</text>
</comment>
<evidence type="ECO:0000256" key="12">
    <source>
        <dbReference type="SAM" id="SignalP"/>
    </source>
</evidence>
<keyword evidence="6" id="KW-0406">Ion transport</keyword>
<evidence type="ECO:0000313" key="15">
    <source>
        <dbReference type="EMBL" id="NKE71916.1"/>
    </source>
</evidence>
<dbReference type="PANTHER" id="PTHR30069:SF53">
    <property type="entry name" value="COLICIN I RECEPTOR-RELATED"/>
    <property type="match status" value="1"/>
</dbReference>
<feature type="domain" description="TonB-dependent receptor-like beta-barrel" evidence="13">
    <location>
        <begin position="187"/>
        <end position="593"/>
    </location>
</feature>
<evidence type="ECO:0000256" key="8">
    <source>
        <dbReference type="ARBA" id="ARBA00023136"/>
    </source>
</evidence>
<evidence type="ECO:0000256" key="9">
    <source>
        <dbReference type="ARBA" id="ARBA00023237"/>
    </source>
</evidence>
<dbReference type="SUPFAM" id="SSF56935">
    <property type="entry name" value="Porins"/>
    <property type="match status" value="1"/>
</dbReference>
<keyword evidence="4 10" id="KW-0812">Transmembrane</keyword>
<evidence type="ECO:0000256" key="10">
    <source>
        <dbReference type="PROSITE-ProRule" id="PRU01360"/>
    </source>
</evidence>
<name>A0A7X6IBV8_9BACT</name>
<dbReference type="GO" id="GO:0015889">
    <property type="term" value="P:cobalamin transport"/>
    <property type="evidence" value="ECO:0007669"/>
    <property type="project" value="TreeGrafter"/>
</dbReference>
<evidence type="ECO:0000256" key="5">
    <source>
        <dbReference type="ARBA" id="ARBA00022729"/>
    </source>
</evidence>
<dbReference type="Gene3D" id="2.170.130.10">
    <property type="entry name" value="TonB-dependent receptor, plug domain"/>
    <property type="match status" value="1"/>
</dbReference>
<keyword evidence="3 10" id="KW-1134">Transmembrane beta strand</keyword>
<dbReference type="AlphaFoldDB" id="A0A7X6IBV8"/>
<evidence type="ECO:0000256" key="7">
    <source>
        <dbReference type="ARBA" id="ARBA00023077"/>
    </source>
</evidence>
<comment type="similarity">
    <text evidence="10 11">Belongs to the TonB-dependent receptor family.</text>
</comment>
<dbReference type="PANTHER" id="PTHR30069">
    <property type="entry name" value="TONB-DEPENDENT OUTER MEMBRANE RECEPTOR"/>
    <property type="match status" value="1"/>
</dbReference>
<dbReference type="InterPro" id="IPR012910">
    <property type="entry name" value="Plug_dom"/>
</dbReference>
<evidence type="ECO:0000313" key="16">
    <source>
        <dbReference type="Proteomes" id="UP000534783"/>
    </source>
</evidence>
<gene>
    <name evidence="15" type="ORF">MNODULE_14300</name>
</gene>
<dbReference type="CDD" id="cd01347">
    <property type="entry name" value="ligand_gated_channel"/>
    <property type="match status" value="1"/>
</dbReference>
<evidence type="ECO:0000256" key="1">
    <source>
        <dbReference type="ARBA" id="ARBA00004571"/>
    </source>
</evidence>
<dbReference type="RefSeq" id="WP_168060980.1">
    <property type="nucleotide sequence ID" value="NZ_VTOW01000002.1"/>
</dbReference>
<dbReference type="Pfam" id="PF07715">
    <property type="entry name" value="Plug"/>
    <property type="match status" value="1"/>
</dbReference>
<dbReference type="EMBL" id="VTOW01000002">
    <property type="protein sequence ID" value="NKE71916.1"/>
    <property type="molecule type" value="Genomic_DNA"/>
</dbReference>
<proteinExistence type="inferred from homology"/>
<sequence length="619" mass="68843">MTPFQWRIAFCSFLVLIAVTTNVSGAEETSPEEIPTFPPVFVTATQTEVPLKETAASVTLIDEKTIEEKHLTTVEEALREVPGLTVVQQGGPGATSSVFLRGTESNHTLVLIDGVPVNSPTTGAFDFADLTVENIERIEVIRGPQSTLYGSDALGGVIQIFTKKGEGPPSGFLSLEAGAYRTFREAAGLNGSTERVDYSLSASRFDTRGFSRANELAGNREDDGYENTAFSARLGTDLSEKTRLEWTGRYTNSESELDGCDPDTFFCPVDVRNLVLDHRQWVTTLGMKTAVIEEWDQHLRVGFNEDDTTFDGSEIDTSRKWLDWRHDLRLGRRNLLTVGYEYESQNGKFGDGVDETTVNHAGYGFYQLRQLPFILNFGLRYDGNNRYGGETTYKVETAYLMESTATKLRAAYGTGFHGPTLNDLFFPNFGNPNLEPEKSESFEAGVEQSLWSEQVQVGVTYFQNRIEDLIVFVFNPDTFVGRPENVARAKITGWEFEVSARPLEQAALSASYTFMNTKDEGTGDELVRRPRHQASGSLSIQPANPLRLVLQVRYVGKRFDVGNVEMDDYTVVDLSGTYALHRNVALFARVENLFDREYEEVTGYGTAGFSGYGGVKVTF</sequence>
<evidence type="ECO:0000259" key="14">
    <source>
        <dbReference type="Pfam" id="PF07715"/>
    </source>
</evidence>
<evidence type="ECO:0000256" key="6">
    <source>
        <dbReference type="ARBA" id="ARBA00023065"/>
    </source>
</evidence>
<dbReference type="Pfam" id="PF00593">
    <property type="entry name" value="TonB_dep_Rec_b-barrel"/>
    <property type="match status" value="1"/>
</dbReference>
<comment type="subcellular location">
    <subcellularLocation>
        <location evidence="1 10">Cell outer membrane</location>
        <topology evidence="1 10">Multi-pass membrane protein</topology>
    </subcellularLocation>
</comment>
<feature type="domain" description="TonB-dependent receptor plug" evidence="14">
    <location>
        <begin position="51"/>
        <end position="157"/>
    </location>
</feature>
<dbReference type="PROSITE" id="PS52016">
    <property type="entry name" value="TONB_DEPENDENT_REC_3"/>
    <property type="match status" value="1"/>
</dbReference>
<accession>A0A7X6IBV8</accession>
<dbReference type="InterPro" id="IPR039426">
    <property type="entry name" value="TonB-dep_rcpt-like"/>
</dbReference>
<feature type="chain" id="PRO_5031362773" evidence="12">
    <location>
        <begin position="27"/>
        <end position="619"/>
    </location>
</feature>
<organism evidence="15 16">
    <name type="scientific">Candidatus Manganitrophus noduliformans</name>
    <dbReference type="NCBI Taxonomy" id="2606439"/>
    <lineage>
        <taxon>Bacteria</taxon>
        <taxon>Pseudomonadati</taxon>
        <taxon>Nitrospirota</taxon>
        <taxon>Nitrospiria</taxon>
        <taxon>Candidatus Troglogloeales</taxon>
        <taxon>Candidatus Manganitrophaceae</taxon>
        <taxon>Candidatus Manganitrophus</taxon>
    </lineage>
</organism>
<protein>
    <submittedName>
        <fullName evidence="15">TonB-dependent receptor</fullName>
    </submittedName>
</protein>
<feature type="signal peptide" evidence="12">
    <location>
        <begin position="1"/>
        <end position="26"/>
    </location>
</feature>